<dbReference type="GO" id="GO:0032259">
    <property type="term" value="P:methylation"/>
    <property type="evidence" value="ECO:0007669"/>
    <property type="project" value="UniProtKB-KW"/>
</dbReference>
<dbReference type="CDD" id="cd02440">
    <property type="entry name" value="AdoMet_MTases"/>
    <property type="match status" value="1"/>
</dbReference>
<dbReference type="EMBL" id="QXED01000002">
    <property type="protein sequence ID" value="RIV25276.1"/>
    <property type="molecule type" value="Genomic_DNA"/>
</dbReference>
<protein>
    <submittedName>
        <fullName evidence="2">Class I SAM-dependent methyltransferase</fullName>
    </submittedName>
</protein>
<keyword evidence="1" id="KW-0732">Signal</keyword>
<dbReference type="Proteomes" id="UP000283523">
    <property type="component" value="Unassembled WGS sequence"/>
</dbReference>
<dbReference type="Pfam" id="PF13489">
    <property type="entry name" value="Methyltransf_23"/>
    <property type="match status" value="1"/>
</dbReference>
<dbReference type="InterPro" id="IPR029063">
    <property type="entry name" value="SAM-dependent_MTases_sf"/>
</dbReference>
<keyword evidence="2" id="KW-0808">Transferase</keyword>
<feature type="chain" id="PRO_5019359458" evidence="1">
    <location>
        <begin position="25"/>
        <end position="224"/>
    </location>
</feature>
<evidence type="ECO:0000313" key="3">
    <source>
        <dbReference type="Proteomes" id="UP000283523"/>
    </source>
</evidence>
<keyword evidence="3" id="KW-1185">Reference proteome</keyword>
<dbReference type="GO" id="GO:0008168">
    <property type="term" value="F:methyltransferase activity"/>
    <property type="evidence" value="ECO:0007669"/>
    <property type="project" value="UniProtKB-KW"/>
</dbReference>
<accession>A0A418MES5</accession>
<sequence>MLRLPLFVVVLIVSGCFSKTQLLAQDTTASKTTLLSMDLDRRLQTYRSVYDFKKGEVIASIGAGSGYNEIVYSLMADSLSFYLQDIDVAGLDIHVLESNVQQIYQRAGRTYCNTTFLTIRGSETNTNLPAQLFDKIIAEHSLHEFTRPSEMLQSIRANLKPGGSFFVEELIAKRPNRTHPVCHKTFFTEKTLHALLDANGFRLVNKTAISQKMGGGVVFQYQLR</sequence>
<dbReference type="PROSITE" id="PS51257">
    <property type="entry name" value="PROKAR_LIPOPROTEIN"/>
    <property type="match status" value="1"/>
</dbReference>
<comment type="caution">
    <text evidence="2">The sequence shown here is derived from an EMBL/GenBank/DDBJ whole genome shotgun (WGS) entry which is preliminary data.</text>
</comment>
<evidence type="ECO:0000313" key="2">
    <source>
        <dbReference type="EMBL" id="RIV25276.1"/>
    </source>
</evidence>
<keyword evidence="2" id="KW-0489">Methyltransferase</keyword>
<dbReference type="Gene3D" id="3.40.50.150">
    <property type="entry name" value="Vaccinia Virus protein VP39"/>
    <property type="match status" value="1"/>
</dbReference>
<name>A0A418MES5_9BACT</name>
<dbReference type="AlphaFoldDB" id="A0A418MES5"/>
<feature type="signal peptide" evidence="1">
    <location>
        <begin position="1"/>
        <end position="24"/>
    </location>
</feature>
<organism evidence="2 3">
    <name type="scientific">Fibrisoma montanum</name>
    <dbReference type="NCBI Taxonomy" id="2305895"/>
    <lineage>
        <taxon>Bacteria</taxon>
        <taxon>Pseudomonadati</taxon>
        <taxon>Bacteroidota</taxon>
        <taxon>Cytophagia</taxon>
        <taxon>Cytophagales</taxon>
        <taxon>Spirosomataceae</taxon>
        <taxon>Fibrisoma</taxon>
    </lineage>
</organism>
<reference evidence="2 3" key="1">
    <citation type="submission" date="2018-08" db="EMBL/GenBank/DDBJ databases">
        <title>Fibrisoma montanum sp. nov., isolated from Danxia mountain soil.</title>
        <authorList>
            <person name="Huang Y."/>
        </authorList>
    </citation>
    <scope>NUCLEOTIDE SEQUENCE [LARGE SCALE GENOMIC DNA]</scope>
    <source>
        <strain evidence="2 3">HYT19</strain>
    </source>
</reference>
<dbReference type="SUPFAM" id="SSF53335">
    <property type="entry name" value="S-adenosyl-L-methionine-dependent methyltransferases"/>
    <property type="match status" value="1"/>
</dbReference>
<gene>
    <name evidence="2" type="ORF">DYU11_08190</name>
</gene>
<proteinExistence type="predicted"/>
<evidence type="ECO:0000256" key="1">
    <source>
        <dbReference type="SAM" id="SignalP"/>
    </source>
</evidence>